<dbReference type="Proteomes" id="UP000823937">
    <property type="component" value="Unassembled WGS sequence"/>
</dbReference>
<dbReference type="PANTHER" id="PTHR46434:SF1">
    <property type="entry name" value="GENETIC INTERACTOR OF PROHIBITINS 3, MITOCHONDRIAL"/>
    <property type="match status" value="1"/>
</dbReference>
<gene>
    <name evidence="2" type="primary">yqeH</name>
    <name evidence="2" type="ORF">H9895_08650</name>
</gene>
<name>A0A9D1TKD7_9BACI</name>
<evidence type="ECO:0000313" key="2">
    <source>
        <dbReference type="EMBL" id="HIV75130.1"/>
    </source>
</evidence>
<evidence type="ECO:0000259" key="1">
    <source>
        <dbReference type="PROSITE" id="PS51721"/>
    </source>
</evidence>
<reference evidence="2" key="2">
    <citation type="submission" date="2021-04" db="EMBL/GenBank/DDBJ databases">
        <authorList>
            <person name="Gilroy R."/>
        </authorList>
    </citation>
    <scope>NUCLEOTIDE SEQUENCE</scope>
    <source>
        <strain evidence="2">CHK169-2315</strain>
    </source>
</reference>
<dbReference type="InterPro" id="IPR048422">
    <property type="entry name" value="NOA1/YqeH-like_C"/>
</dbReference>
<reference evidence="2" key="1">
    <citation type="journal article" date="2021" name="PeerJ">
        <title>Extensive microbial diversity within the chicken gut microbiome revealed by metagenomics and culture.</title>
        <authorList>
            <person name="Gilroy R."/>
            <person name="Ravi A."/>
            <person name="Getino M."/>
            <person name="Pursley I."/>
            <person name="Horton D.L."/>
            <person name="Alikhan N.F."/>
            <person name="Baker D."/>
            <person name="Gharbi K."/>
            <person name="Hall N."/>
            <person name="Watson M."/>
            <person name="Adriaenssens E.M."/>
            <person name="Foster-Nyarko E."/>
            <person name="Jarju S."/>
            <person name="Secka A."/>
            <person name="Antonio M."/>
            <person name="Oren A."/>
            <person name="Chaudhuri R.R."/>
            <person name="La Ragione R."/>
            <person name="Hildebrand F."/>
            <person name="Pallen M.J."/>
        </authorList>
    </citation>
    <scope>NUCLEOTIDE SEQUENCE</scope>
    <source>
        <strain evidence="2">CHK169-2315</strain>
    </source>
</reference>
<dbReference type="GO" id="GO:0005525">
    <property type="term" value="F:GTP binding"/>
    <property type="evidence" value="ECO:0007669"/>
    <property type="project" value="InterPro"/>
</dbReference>
<evidence type="ECO:0000313" key="3">
    <source>
        <dbReference type="Proteomes" id="UP000823937"/>
    </source>
</evidence>
<dbReference type="SUPFAM" id="SSF52540">
    <property type="entry name" value="P-loop containing nucleoside triphosphate hydrolases"/>
    <property type="match status" value="1"/>
</dbReference>
<dbReference type="AlphaFoldDB" id="A0A9D1TKD7"/>
<proteinExistence type="predicted"/>
<dbReference type="InterPro" id="IPR030378">
    <property type="entry name" value="G_CP_dom"/>
</dbReference>
<protein>
    <submittedName>
        <fullName evidence="2">Ribosome biogenesis GTPase YqeH</fullName>
    </submittedName>
</protein>
<dbReference type="InterPro" id="IPR006073">
    <property type="entry name" value="GTP-bd"/>
</dbReference>
<dbReference type="CDD" id="cd01855">
    <property type="entry name" value="YqeH"/>
    <property type="match status" value="1"/>
</dbReference>
<dbReference type="PANTHER" id="PTHR46434">
    <property type="entry name" value="GENETIC INTERACTOR OF PROHIBITINS 3, MITOCHONDRIAL"/>
    <property type="match status" value="1"/>
</dbReference>
<organism evidence="2 3">
    <name type="scientific">Candidatus Pseudogracilibacillus intestinigallinarum</name>
    <dbReference type="NCBI Taxonomy" id="2838742"/>
    <lineage>
        <taxon>Bacteria</taxon>
        <taxon>Bacillati</taxon>
        <taxon>Bacillota</taxon>
        <taxon>Bacilli</taxon>
        <taxon>Bacillales</taxon>
        <taxon>Bacillaceae</taxon>
        <taxon>Pseudogracilibacillus</taxon>
    </lineage>
</organism>
<dbReference type="EMBL" id="DXHX01000123">
    <property type="protein sequence ID" value="HIV75130.1"/>
    <property type="molecule type" value="Genomic_DNA"/>
</dbReference>
<comment type="caution">
    <text evidence="2">The sequence shown here is derived from an EMBL/GenBank/DDBJ whole genome shotgun (WGS) entry which is preliminary data.</text>
</comment>
<dbReference type="InterPro" id="IPR019988">
    <property type="entry name" value="GTP-bd_ribosome_bgen_YqeH"/>
</dbReference>
<dbReference type="Pfam" id="PF01926">
    <property type="entry name" value="MMR_HSR1"/>
    <property type="match status" value="1"/>
</dbReference>
<dbReference type="Pfam" id="PF21516">
    <property type="entry name" value="YqeH-like_C"/>
    <property type="match status" value="1"/>
</dbReference>
<dbReference type="Gene3D" id="3.40.50.300">
    <property type="entry name" value="P-loop containing nucleotide triphosphate hydrolases"/>
    <property type="match status" value="1"/>
</dbReference>
<feature type="domain" description="CP-type G" evidence="1">
    <location>
        <begin position="59"/>
        <end position="222"/>
    </location>
</feature>
<dbReference type="InterPro" id="IPR050896">
    <property type="entry name" value="Mito_lipid_metab_GTPase"/>
</dbReference>
<dbReference type="NCBIfam" id="TIGR03597">
    <property type="entry name" value="GTPase_YqeH"/>
    <property type="match status" value="1"/>
</dbReference>
<accession>A0A9D1TKD7</accession>
<sequence>MSDLFCGGCGAQLQTENKEAIGFIPASSINKEQLLCQRCFQMRHYNKNTTVPMDSDDFLHLVSTIRNENSLVVHVIDIFDVNGTLLKSLPRIVGDNPIILVGNKVDLLPKSSNLRKLKHWLFKIAKEIGLKVEDIYLISSLKGHDMEQLAMFMEKERRGRNIHVVGVTNVGKSTFINQFIRRATGIKDAITTSYFPGTTLGFIEVPLDETSALIDTPGIMNHEQMAHYVSKHDLKVITPKKEIKARNYQLNSEQTLFFGGLARFDFKKGNKQTFVCYFSNELPIHRTKLENADALYKKQNGVLLSPPDEETLQNLPPFVKQSYKITDPYTDIVFPGLGWITILEGNVTIEVHSPKGVSVSIRDSFMSS</sequence>
<dbReference type="PROSITE" id="PS51721">
    <property type="entry name" value="G_CP"/>
    <property type="match status" value="1"/>
</dbReference>
<dbReference type="InterPro" id="IPR027417">
    <property type="entry name" value="P-loop_NTPase"/>
</dbReference>